<dbReference type="EMBL" id="JAVDQS010000002">
    <property type="protein sequence ID" value="MDR6404060.1"/>
    <property type="molecule type" value="Genomic_DNA"/>
</dbReference>
<reference evidence="2 3" key="1">
    <citation type="submission" date="2023-07" db="EMBL/GenBank/DDBJ databases">
        <title>Sorghum-associated microbial communities from plants grown in Nebraska, USA.</title>
        <authorList>
            <person name="Schachtman D."/>
        </authorList>
    </citation>
    <scope>NUCLEOTIDE SEQUENCE [LARGE SCALE GENOMIC DNA]</scope>
    <source>
        <strain evidence="2 3">DS1709</strain>
    </source>
</reference>
<evidence type="ECO:0000256" key="1">
    <source>
        <dbReference type="SAM" id="SignalP"/>
    </source>
</evidence>
<evidence type="ECO:0000313" key="2">
    <source>
        <dbReference type="EMBL" id="MDR6404060.1"/>
    </source>
</evidence>
<accession>A0ABU1LBT7</accession>
<feature type="signal peptide" evidence="1">
    <location>
        <begin position="1"/>
        <end position="22"/>
    </location>
</feature>
<keyword evidence="1" id="KW-0732">Signal</keyword>
<dbReference type="Proteomes" id="UP001184853">
    <property type="component" value="Unassembled WGS sequence"/>
</dbReference>
<dbReference type="RefSeq" id="WP_115980544.1">
    <property type="nucleotide sequence ID" value="NZ_JAVDQS010000002.1"/>
</dbReference>
<keyword evidence="3" id="KW-1185">Reference proteome</keyword>
<feature type="chain" id="PRO_5045488633" evidence="1">
    <location>
        <begin position="23"/>
        <end position="499"/>
    </location>
</feature>
<organism evidence="2 3">
    <name type="scientific">Chryseobacterium geocarposphaerae</name>
    <dbReference type="NCBI Taxonomy" id="1416776"/>
    <lineage>
        <taxon>Bacteria</taxon>
        <taxon>Pseudomonadati</taxon>
        <taxon>Bacteroidota</taxon>
        <taxon>Flavobacteriia</taxon>
        <taxon>Flavobacteriales</taxon>
        <taxon>Weeksellaceae</taxon>
        <taxon>Chryseobacterium group</taxon>
        <taxon>Chryseobacterium</taxon>
    </lineage>
</organism>
<evidence type="ECO:0000313" key="3">
    <source>
        <dbReference type="Proteomes" id="UP001184853"/>
    </source>
</evidence>
<name>A0ABU1LBT7_9FLAO</name>
<sequence length="499" mass="53309">MKKQFFSLIAIILAVLSSYAYGQIGINTALPKVTLDVNVKDPVNGTEAEGLIAPRLTGDQIQARDDQYGTDQMGALIYATSTVTAPTPKTINITAPGYYYFDGSIWQKATGSGSGGTEPWNVTGTTTPATSNVQNIYQTGGVAVGTMSPDPSAKVDITAADKGFLMPRVGLNSNTDVTTIPNPAVGLQVYNTGTGNMKYKGFVFWNGTEWRAMTDRSTIDPVITALNCNSASANPASFLNGTLYNGTLSVPYTGGNGGSYSGGASFTQNGLTFTLNPGTLEVGNGTITYSVTGIPNFSSPNTVNVPISFLGQSCNATIGNDSYIPFVIGEIRSTTIAIPSAIFKTYLSSDTTPYMTGKNVSNTALRNWPISYDMAGAQQIKYIVINGLRMDFLHGWDSGMGDNSASPKLYNTTSNPITYSISSLSTNNSYLEGSTTTIASHHFSYRVDGDDIFGLTPNNTGEYVNVMLVFATGEWFNCTWYAMEDSTTVHLYMTAQRLQ</sequence>
<protein>
    <submittedName>
        <fullName evidence="2">Uncharacterized protein</fullName>
    </submittedName>
</protein>
<proteinExistence type="predicted"/>
<gene>
    <name evidence="2" type="ORF">J2781_000975</name>
</gene>
<comment type="caution">
    <text evidence="2">The sequence shown here is derived from an EMBL/GenBank/DDBJ whole genome shotgun (WGS) entry which is preliminary data.</text>
</comment>